<dbReference type="AlphaFoldDB" id="C5LLR6"/>
<proteinExistence type="predicted"/>
<dbReference type="Proteomes" id="UP000007800">
    <property type="component" value="Unassembled WGS sequence"/>
</dbReference>
<dbReference type="GeneID" id="9055357"/>
<reference evidence="1 2" key="1">
    <citation type="submission" date="2008-07" db="EMBL/GenBank/DDBJ databases">
        <authorList>
            <person name="El-Sayed N."/>
            <person name="Caler E."/>
            <person name="Inman J."/>
            <person name="Amedeo P."/>
            <person name="Hass B."/>
            <person name="Wortman J."/>
        </authorList>
    </citation>
    <scope>NUCLEOTIDE SEQUENCE [LARGE SCALE GENOMIC DNA]</scope>
    <source>
        <strain evidence="2">ATCC 50983 / TXsc</strain>
    </source>
</reference>
<evidence type="ECO:0000313" key="1">
    <source>
        <dbReference type="EMBL" id="EER02288.1"/>
    </source>
</evidence>
<sequence length="70" mass="7915">MFHYLDPASFNGKRNSCSTANNFSKLTLTIFRECSHARTLKRLALIPEKSNGGTRADFEDLEASELKNYS</sequence>
<gene>
    <name evidence="1" type="ORF">Pmar_PMAR006611</name>
</gene>
<evidence type="ECO:0000313" key="2">
    <source>
        <dbReference type="Proteomes" id="UP000007800"/>
    </source>
</evidence>
<dbReference type="EMBL" id="GG683299">
    <property type="protein sequence ID" value="EER02288.1"/>
    <property type="molecule type" value="Genomic_DNA"/>
</dbReference>
<dbReference type="InParanoid" id="C5LLR6"/>
<name>C5LLR6_PERM5</name>
<organism evidence="2">
    <name type="scientific">Perkinsus marinus (strain ATCC 50983 / TXsc)</name>
    <dbReference type="NCBI Taxonomy" id="423536"/>
    <lineage>
        <taxon>Eukaryota</taxon>
        <taxon>Sar</taxon>
        <taxon>Alveolata</taxon>
        <taxon>Perkinsozoa</taxon>
        <taxon>Perkinsea</taxon>
        <taxon>Perkinsida</taxon>
        <taxon>Perkinsidae</taxon>
        <taxon>Perkinsus</taxon>
    </lineage>
</organism>
<protein>
    <submittedName>
        <fullName evidence="1">Uncharacterized protein</fullName>
    </submittedName>
</protein>
<dbReference type="RefSeq" id="XP_002769570.1">
    <property type="nucleotide sequence ID" value="XM_002769524.1"/>
</dbReference>
<accession>C5LLR6</accession>
<keyword evidence="2" id="KW-1185">Reference proteome</keyword>